<evidence type="ECO:0000256" key="3">
    <source>
        <dbReference type="ARBA" id="ARBA00022840"/>
    </source>
</evidence>
<keyword evidence="3" id="KW-0067">ATP-binding</keyword>
<dbReference type="GO" id="GO:0005524">
    <property type="term" value="F:ATP binding"/>
    <property type="evidence" value="ECO:0007669"/>
    <property type="project" value="UniProtKB-KW"/>
</dbReference>
<evidence type="ECO:0000313" key="5">
    <source>
        <dbReference type="Proteomes" id="UP000516988"/>
    </source>
</evidence>
<dbReference type="EMBL" id="VZSC01008506">
    <property type="protein sequence ID" value="NWX44925.1"/>
    <property type="molecule type" value="Genomic_DNA"/>
</dbReference>
<keyword evidence="1" id="KW-0436">Ligase</keyword>
<protein>
    <submittedName>
        <fullName evidence="4">TTL13 polyglutamylase</fullName>
    </submittedName>
</protein>
<evidence type="ECO:0000313" key="4">
    <source>
        <dbReference type="EMBL" id="NWX44925.1"/>
    </source>
</evidence>
<dbReference type="GO" id="GO:0070740">
    <property type="term" value="F:tubulin-glutamic acid ligase activity"/>
    <property type="evidence" value="ECO:0007669"/>
    <property type="project" value="TreeGrafter"/>
</dbReference>
<dbReference type="GO" id="GO:0015631">
    <property type="term" value="F:tubulin binding"/>
    <property type="evidence" value="ECO:0007669"/>
    <property type="project" value="TreeGrafter"/>
</dbReference>
<dbReference type="AlphaFoldDB" id="A0A7K6WEZ8"/>
<evidence type="ECO:0000256" key="2">
    <source>
        <dbReference type="ARBA" id="ARBA00022741"/>
    </source>
</evidence>
<organism evidence="4 5">
    <name type="scientific">Steatornis caripensis</name>
    <name type="common">Oilbird</name>
    <dbReference type="NCBI Taxonomy" id="48435"/>
    <lineage>
        <taxon>Eukaryota</taxon>
        <taxon>Metazoa</taxon>
        <taxon>Chordata</taxon>
        <taxon>Craniata</taxon>
        <taxon>Vertebrata</taxon>
        <taxon>Euteleostomi</taxon>
        <taxon>Archelosauria</taxon>
        <taxon>Archosauria</taxon>
        <taxon>Dinosauria</taxon>
        <taxon>Saurischia</taxon>
        <taxon>Theropoda</taxon>
        <taxon>Coelurosauria</taxon>
        <taxon>Aves</taxon>
        <taxon>Neognathae</taxon>
        <taxon>Neoaves</taxon>
        <taxon>Strisores</taxon>
        <taxon>Caprimulgiformes</taxon>
        <taxon>Steatornithidae</taxon>
        <taxon>Steatornis</taxon>
    </lineage>
</organism>
<dbReference type="Gene3D" id="3.30.470.20">
    <property type="entry name" value="ATP-grasp fold, B domain"/>
    <property type="match status" value="1"/>
</dbReference>
<dbReference type="GO" id="GO:0000226">
    <property type="term" value="P:microtubule cytoskeleton organization"/>
    <property type="evidence" value="ECO:0007669"/>
    <property type="project" value="TreeGrafter"/>
</dbReference>
<gene>
    <name evidence="4" type="primary">Ttll13</name>
    <name evidence="4" type="ORF">STECAR_R03766</name>
</gene>
<dbReference type="SUPFAM" id="SSF56059">
    <property type="entry name" value="Glutathione synthetase ATP-binding domain-like"/>
    <property type="match status" value="1"/>
</dbReference>
<dbReference type="Proteomes" id="UP000516988">
    <property type="component" value="Unassembled WGS sequence"/>
</dbReference>
<dbReference type="PANTHER" id="PTHR12241">
    <property type="entry name" value="TUBULIN POLYGLUTAMYLASE"/>
    <property type="match status" value="1"/>
</dbReference>
<keyword evidence="2" id="KW-0547">Nucleotide-binding</keyword>
<dbReference type="InterPro" id="IPR004344">
    <property type="entry name" value="TTL/TTLL_fam"/>
</dbReference>
<dbReference type="GO" id="GO:0036064">
    <property type="term" value="C:ciliary basal body"/>
    <property type="evidence" value="ECO:0007669"/>
    <property type="project" value="TreeGrafter"/>
</dbReference>
<reference evidence="4 5" key="1">
    <citation type="submission" date="2019-09" db="EMBL/GenBank/DDBJ databases">
        <title>Bird 10,000 Genomes (B10K) Project - Family phase.</title>
        <authorList>
            <person name="Zhang G."/>
        </authorList>
    </citation>
    <scope>NUCLEOTIDE SEQUENCE [LARGE SCALE GENOMIC DNA]</scope>
    <source>
        <strain evidence="4">OUT-0004</strain>
    </source>
</reference>
<feature type="non-terminal residue" evidence="4">
    <location>
        <position position="361"/>
    </location>
</feature>
<keyword evidence="5" id="KW-1185">Reference proteome</keyword>
<dbReference type="Pfam" id="PF03133">
    <property type="entry name" value="TTL"/>
    <property type="match status" value="2"/>
</dbReference>
<dbReference type="OrthoDB" id="202825at2759"/>
<dbReference type="PROSITE" id="PS51221">
    <property type="entry name" value="TTL"/>
    <property type="match status" value="1"/>
</dbReference>
<sequence length="361" mass="41449">KGPWYLCPPPSPLSSACFGTVRRAAQCCRLKEVGEDEEWTVCWMDSLVSLDRIKEMKRFQKINHFPGMMEICRKDLLARNLNRMLKLFPRDYNIFPRTWCLPAEARARGTRRFDAGDGCLHSPLHLCRPLRWSTGSTLVAEGRGRVQVTVLTGIQLDVNHHRIPQALGQKPIFLYKEGLARFATMKYIDPSSTKVEDICMHLTNYAINKRNENFIRDDTIGSKRKLSTMSAWMTANGYNTAKLWQDIEDVIIKTLIAAHPVVKHSYKSYFPNHTTVSACFEILGFDILLDSDLKPWLIEVNHSPSFSMDSQLDHEVKHALLCDSINLINLLACNKRKAMEEDREQARARLRQTCRTHSASR</sequence>
<evidence type="ECO:0000256" key="1">
    <source>
        <dbReference type="ARBA" id="ARBA00022598"/>
    </source>
</evidence>
<comment type="caution">
    <text evidence="4">The sequence shown here is derived from an EMBL/GenBank/DDBJ whole genome shotgun (WGS) entry which is preliminary data.</text>
</comment>
<dbReference type="PANTHER" id="PTHR12241:SF91">
    <property type="entry name" value="TUBULIN POLYGLUTAMYLASE TTLL13"/>
    <property type="match status" value="1"/>
</dbReference>
<accession>A0A7K6WEZ8</accession>
<feature type="non-terminal residue" evidence="4">
    <location>
        <position position="1"/>
    </location>
</feature>
<proteinExistence type="predicted"/>
<name>A0A7K6WEZ8_STECA</name>